<gene>
    <name evidence="11 14" type="primary">psd</name>
    <name evidence="13" type="ORF">EHRUM2_03650</name>
    <name evidence="14" type="ORF">EHRUM3_04480</name>
</gene>
<dbReference type="InterPro" id="IPR003817">
    <property type="entry name" value="PS_Dcarbxylase"/>
</dbReference>
<dbReference type="GO" id="GO:0006646">
    <property type="term" value="P:phosphatidylethanolamine biosynthetic process"/>
    <property type="evidence" value="ECO:0007669"/>
    <property type="project" value="UniProtKB-UniRule"/>
</dbReference>
<feature type="chain" id="PRO_5034538935" description="Phosphatidylserine decarboxylase alpha chain" evidence="11">
    <location>
        <begin position="184"/>
        <end position="227"/>
    </location>
</feature>
<keyword evidence="10 11" id="KW-0670">Pyruvate</keyword>
<evidence type="ECO:0000256" key="2">
    <source>
        <dbReference type="ARBA" id="ARBA00022516"/>
    </source>
</evidence>
<comment type="subunit">
    <text evidence="11">Heterodimer of a large membrane-associated beta subunit and a small pyruvoyl-containing alpha subunit.</text>
</comment>
<keyword evidence="2 11" id="KW-0444">Lipid biosynthesis</keyword>
<dbReference type="EMBL" id="BDDM01000146">
    <property type="protein sequence ID" value="GAT78234.1"/>
    <property type="molecule type" value="Genomic_DNA"/>
</dbReference>
<dbReference type="EC" id="4.1.1.65" evidence="11"/>
<dbReference type="InterPro" id="IPR033175">
    <property type="entry name" value="PSD-A"/>
</dbReference>
<reference evidence="15 16" key="2">
    <citation type="submission" date="2016-05" db="EMBL/GenBank/DDBJ databases">
        <title>Draft genome sequences of four strains of Ehrlichia ruminantium, a tick-borne pathogen of ruminants, isolated from Zimbabwe, The Gambia and Ghana.</title>
        <authorList>
            <person name="Nakao R."/>
            <person name="Jongejan F."/>
            <person name="Sugimoto C."/>
        </authorList>
    </citation>
    <scope>NUCLEOTIDE SEQUENCE [LARGE SCALE GENOMIC DNA]</scope>
    <source>
        <strain evidence="15">Kerr Seringe</strain>
        <strain evidence="16">Pokoase 417</strain>
    </source>
</reference>
<dbReference type="Proteomes" id="UP000092731">
    <property type="component" value="Unassembled WGS sequence"/>
</dbReference>
<organism evidence="14 16">
    <name type="scientific">Ehrlichia ruminantium</name>
    <name type="common">heartwater rickettsia</name>
    <name type="synonym">Cowdria ruminantium</name>
    <dbReference type="NCBI Taxonomy" id="779"/>
    <lineage>
        <taxon>Bacteria</taxon>
        <taxon>Pseudomonadati</taxon>
        <taxon>Pseudomonadota</taxon>
        <taxon>Alphaproteobacteria</taxon>
        <taxon>Rickettsiales</taxon>
        <taxon>Anaplasmataceae</taxon>
        <taxon>Ehrlichia</taxon>
    </lineage>
</organism>
<dbReference type="Proteomes" id="UP000092677">
    <property type="component" value="Unassembled WGS sequence"/>
</dbReference>
<dbReference type="NCBIfam" id="NF003685">
    <property type="entry name" value="PRK05305.2-5"/>
    <property type="match status" value="1"/>
</dbReference>
<feature type="transmembrane region" description="Helical" evidence="12">
    <location>
        <begin position="15"/>
        <end position="48"/>
    </location>
</feature>
<keyword evidence="5 11" id="KW-0472">Membrane</keyword>
<dbReference type="PANTHER" id="PTHR35809">
    <property type="entry name" value="ARCHAETIDYLSERINE DECARBOXYLASE PROENZYME-RELATED"/>
    <property type="match status" value="1"/>
</dbReference>
<feature type="chain" id="PRO_5034538937" description="Phosphatidylserine decarboxylase beta chain" evidence="11">
    <location>
        <begin position="1"/>
        <end position="183"/>
    </location>
</feature>
<accession>A0A161ML98</accession>
<keyword evidence="7 11" id="KW-0594">Phospholipid biosynthesis</keyword>
<proteinExistence type="inferred from homology"/>
<comment type="function">
    <text evidence="11">Catalyzes the formation of phosphatidylethanolamine (PtdEtn) from phosphatidylserine (PtdSer).</text>
</comment>
<comment type="pathway">
    <text evidence="11">Phospholipid metabolism; phosphatidylethanolamine biosynthesis; phosphatidylethanolamine from CDP-diacylglycerol: step 2/2.</text>
</comment>
<feature type="site" description="Cleavage (non-hydrolytic); by autocatalysis" evidence="11">
    <location>
        <begin position="183"/>
        <end position="184"/>
    </location>
</feature>
<dbReference type="HAMAP" id="MF_00664">
    <property type="entry name" value="PS_decarb_PSD_A"/>
    <property type="match status" value="1"/>
</dbReference>
<keyword evidence="6 11" id="KW-0865">Zymogen</keyword>
<comment type="PTM">
    <text evidence="11">Is synthesized initially as an inactive proenzyme. Formation of the active enzyme involves a self-maturation process in which the active site pyruvoyl group is generated from an internal serine residue via an autocatalytic post-translational modification. Two non-identical subunits are generated from the proenzyme in this reaction, and the pyruvate is formed at the N-terminus of the alpha chain, which is derived from the carboxyl end of the proenzyme. The post-translation cleavage follows an unusual pathway, termed non-hydrolytic serinolysis, in which the side chain hydroxyl group of the serine supplies its oxygen atom to form the C-terminus of the beta chain, while the remainder of the serine residue undergoes an oxidative deamination to produce ammonia and the pyruvoyl prosthetic group on the alpha chain.</text>
</comment>
<evidence type="ECO:0000256" key="7">
    <source>
        <dbReference type="ARBA" id="ARBA00023209"/>
    </source>
</evidence>
<evidence type="ECO:0000256" key="12">
    <source>
        <dbReference type="SAM" id="Phobius"/>
    </source>
</evidence>
<dbReference type="AlphaFoldDB" id="A0A161ML98"/>
<evidence type="ECO:0000256" key="8">
    <source>
        <dbReference type="ARBA" id="ARBA00023239"/>
    </source>
</evidence>
<evidence type="ECO:0000256" key="9">
    <source>
        <dbReference type="ARBA" id="ARBA00023264"/>
    </source>
</evidence>
<protein>
    <recommendedName>
        <fullName evidence="11">Phosphatidylserine decarboxylase proenzyme</fullName>
        <ecNumber evidence="11">4.1.1.65</ecNumber>
    </recommendedName>
    <component>
        <recommendedName>
            <fullName evidence="11">Phosphatidylserine decarboxylase alpha chain</fullName>
        </recommendedName>
    </component>
    <component>
        <recommendedName>
            <fullName evidence="11">Phosphatidylserine decarboxylase beta chain</fullName>
        </recommendedName>
    </component>
</protein>
<keyword evidence="12" id="KW-0812">Transmembrane</keyword>
<comment type="subcellular location">
    <subcellularLocation>
        <location evidence="11">Cell membrane</location>
        <topology evidence="11">Peripheral membrane protein</topology>
    </subcellularLocation>
</comment>
<evidence type="ECO:0000313" key="16">
    <source>
        <dbReference type="Proteomes" id="UP000092731"/>
    </source>
</evidence>
<reference evidence="14" key="1">
    <citation type="journal article" date="2016" name="Genome Announc.">
        <title>Draft Genome Sequences of Three Strains of Ehrlichia ruminantium, a Tick-Borne Pathogen of Ruminants, Isolated from Zimbabwe, The Gambia, and Ghana.</title>
        <authorList>
            <person name="Nakao R."/>
            <person name="Jongejan F."/>
            <person name="Sugimoto C."/>
        </authorList>
    </citation>
    <scope>NUCLEOTIDE SEQUENCE</scope>
    <source>
        <strain evidence="13">Kerr Seringe</strain>
        <strain evidence="14">Pokoase 417</strain>
    </source>
</reference>
<dbReference type="RefSeq" id="WP_065432518.1">
    <property type="nucleotide sequence ID" value="NZ_BDDL01000041.1"/>
</dbReference>
<dbReference type="NCBIfam" id="NF003684">
    <property type="entry name" value="PRK05305.2-4"/>
    <property type="match status" value="1"/>
</dbReference>
<dbReference type="NCBIfam" id="NF003678">
    <property type="entry name" value="PRK05305.1-2"/>
    <property type="match status" value="1"/>
</dbReference>
<keyword evidence="8 11" id="KW-0456">Lyase</keyword>
<comment type="catalytic activity">
    <reaction evidence="11">
        <text>a 1,2-diacyl-sn-glycero-3-phospho-L-serine + H(+) = a 1,2-diacyl-sn-glycero-3-phosphoethanolamine + CO2</text>
        <dbReference type="Rhea" id="RHEA:20828"/>
        <dbReference type="ChEBI" id="CHEBI:15378"/>
        <dbReference type="ChEBI" id="CHEBI:16526"/>
        <dbReference type="ChEBI" id="CHEBI:57262"/>
        <dbReference type="ChEBI" id="CHEBI:64612"/>
        <dbReference type="EC" id="4.1.1.65"/>
    </reaction>
</comment>
<comment type="similarity">
    <text evidence="11">Belongs to the phosphatidylserine decarboxylase family. PSD-A subfamily.</text>
</comment>
<feature type="modified residue" description="Pyruvic acid (Ser); by autocatalysis" evidence="11">
    <location>
        <position position="184"/>
    </location>
</feature>
<keyword evidence="12" id="KW-1133">Transmembrane helix</keyword>
<dbReference type="GO" id="GO:0005886">
    <property type="term" value="C:plasma membrane"/>
    <property type="evidence" value="ECO:0007669"/>
    <property type="project" value="UniProtKB-SubCell"/>
</dbReference>
<evidence type="ECO:0000313" key="13">
    <source>
        <dbReference type="EMBL" id="GAT77154.1"/>
    </source>
</evidence>
<dbReference type="EMBL" id="BDDL01000041">
    <property type="protein sequence ID" value="GAT77154.1"/>
    <property type="molecule type" value="Genomic_DNA"/>
</dbReference>
<name>A0A161ML98_EHRRU</name>
<keyword evidence="9 11" id="KW-1208">Phospholipid metabolism</keyword>
<comment type="cofactor">
    <cofactor evidence="11">
        <name>pyruvate</name>
        <dbReference type="ChEBI" id="CHEBI:15361"/>
    </cofactor>
    <text evidence="11">Binds 1 pyruvoyl group covalently per subunit.</text>
</comment>
<dbReference type="STRING" id="779.GCA_002019755_00347"/>
<evidence type="ECO:0000256" key="6">
    <source>
        <dbReference type="ARBA" id="ARBA00023145"/>
    </source>
</evidence>
<evidence type="ECO:0000256" key="10">
    <source>
        <dbReference type="ARBA" id="ARBA00023317"/>
    </source>
</evidence>
<comment type="caution">
    <text evidence="14">The sequence shown here is derived from an EMBL/GenBank/DDBJ whole genome shotgun (WGS) entry which is preliminary data.</text>
</comment>
<evidence type="ECO:0000313" key="14">
    <source>
        <dbReference type="EMBL" id="GAT78234.1"/>
    </source>
</evidence>
<dbReference type="Pfam" id="PF02666">
    <property type="entry name" value="PS_Dcarbxylase"/>
    <property type="match status" value="1"/>
</dbReference>
<keyword evidence="4 11" id="KW-0443">Lipid metabolism</keyword>
<evidence type="ECO:0000256" key="3">
    <source>
        <dbReference type="ARBA" id="ARBA00022793"/>
    </source>
</evidence>
<evidence type="ECO:0000313" key="15">
    <source>
        <dbReference type="Proteomes" id="UP000092677"/>
    </source>
</evidence>
<keyword evidence="3 11" id="KW-0210">Decarboxylase</keyword>
<dbReference type="PANTHER" id="PTHR35809:SF1">
    <property type="entry name" value="ARCHAETIDYLSERINE DECARBOXYLASE PROENZYME-RELATED"/>
    <property type="match status" value="1"/>
</dbReference>
<evidence type="ECO:0000256" key="5">
    <source>
        <dbReference type="ARBA" id="ARBA00023136"/>
    </source>
</evidence>
<evidence type="ECO:0000256" key="11">
    <source>
        <dbReference type="HAMAP-Rule" id="MF_00664"/>
    </source>
</evidence>
<feature type="active site" description="Schiff-base intermediate with substrate; via pyruvic acid" evidence="11">
    <location>
        <position position="184"/>
    </location>
</feature>
<dbReference type="GO" id="GO:0004609">
    <property type="term" value="F:phosphatidylserine decarboxylase activity"/>
    <property type="evidence" value="ECO:0007669"/>
    <property type="project" value="UniProtKB-UniRule"/>
</dbReference>
<evidence type="ECO:0000256" key="4">
    <source>
        <dbReference type="ARBA" id="ARBA00023098"/>
    </source>
</evidence>
<dbReference type="UniPathway" id="UPA00558">
    <property type="reaction ID" value="UER00616"/>
</dbReference>
<sequence>MLCNLIHNIHKEGYIIIMISFLLSCIGFAISCSLGIIFLVASLLCIYFFRDPIRIVPEGDHLIISPADGIILNIEQVNSPIDNSTQVLCISIFLNVLNVHVNRIPVSGTIKATEYIPGRFISASLNKSSELNERQRIVIESNVNHHTIIVDQIAGLIARRIVCNAYEGQNVNSGERFGIIRFGSRVNIYLPLNIHISAFKGQTVIGGETILAYLEDCPNKQLTAKFI</sequence>
<keyword evidence="1 11" id="KW-1003">Cell membrane</keyword>
<evidence type="ECO:0000256" key="1">
    <source>
        <dbReference type="ARBA" id="ARBA00022475"/>
    </source>
</evidence>